<dbReference type="GO" id="GO:0016020">
    <property type="term" value="C:membrane"/>
    <property type="evidence" value="ECO:0007669"/>
    <property type="project" value="UniProtKB-SubCell"/>
</dbReference>
<evidence type="ECO:0000256" key="1">
    <source>
        <dbReference type="ARBA" id="ARBA00004141"/>
    </source>
</evidence>
<evidence type="ECO:0000256" key="5">
    <source>
        <dbReference type="SAM" id="Phobius"/>
    </source>
</evidence>
<keyword evidence="7" id="KW-1185">Reference proteome</keyword>
<organism evidence="6 7">
    <name type="scientific">Streptomyces apricus</name>
    <dbReference type="NCBI Taxonomy" id="1828112"/>
    <lineage>
        <taxon>Bacteria</taxon>
        <taxon>Bacillati</taxon>
        <taxon>Actinomycetota</taxon>
        <taxon>Actinomycetes</taxon>
        <taxon>Kitasatosporales</taxon>
        <taxon>Streptomycetaceae</taxon>
        <taxon>Streptomyces</taxon>
    </lineage>
</organism>
<comment type="subcellular location">
    <subcellularLocation>
        <location evidence="1">Membrane</location>
        <topology evidence="1">Multi-pass membrane protein</topology>
    </subcellularLocation>
</comment>
<sequence>MTDHSHPVPAALPSLGRVRPESKVRSYARLGKLDVYDYYLSMAVVVAVVAPPAVQALRAGQLTSAGQLAPVALTLALFLLGEVFVVMAMVALDDVTGFRDGSDARNYGPDHPRRKRLRKPLVAGTLTPREALGFAGVTAAAGAALWGAAAALAPHRPLWTLVLTGVVFAVALQYSYGLQISYRGFQEVFLAGLGAALVIAPYGLVTGSFSGFVLVQGVLFGFGPLLFGVYSNTNDVDGDREAGRLTVAAVTTPRGNAVFVGVLSAAECATAVFASATGLAPWWFVLWMAPVTVLRVRQYLIGFPPGGAEGDIMQARRRGFVVHRVATVLLIGANLLAAALHWAPNSASGGGT</sequence>
<dbReference type="Proteomes" id="UP000324965">
    <property type="component" value="Unassembled WGS sequence"/>
</dbReference>
<dbReference type="InterPro" id="IPR000537">
    <property type="entry name" value="UbiA_prenyltransferase"/>
</dbReference>
<feature type="transmembrane region" description="Helical" evidence="5">
    <location>
        <begin position="321"/>
        <end position="343"/>
    </location>
</feature>
<accession>A0A5A9ZH48</accession>
<feature type="transmembrane region" description="Helical" evidence="5">
    <location>
        <begin position="158"/>
        <end position="176"/>
    </location>
</feature>
<keyword evidence="4 5" id="KW-0472">Membrane</keyword>
<evidence type="ECO:0000256" key="3">
    <source>
        <dbReference type="ARBA" id="ARBA00022989"/>
    </source>
</evidence>
<evidence type="ECO:0000256" key="2">
    <source>
        <dbReference type="ARBA" id="ARBA00022692"/>
    </source>
</evidence>
<dbReference type="UniPathway" id="UPA00079"/>
<feature type="transmembrane region" description="Helical" evidence="5">
    <location>
        <begin position="38"/>
        <end position="57"/>
    </location>
</feature>
<keyword evidence="2 5" id="KW-0812">Transmembrane</keyword>
<keyword evidence="3 5" id="KW-1133">Transmembrane helix</keyword>
<dbReference type="OrthoDB" id="4545177at2"/>
<dbReference type="Gene3D" id="1.10.357.140">
    <property type="entry name" value="UbiA prenyltransferase"/>
    <property type="match status" value="1"/>
</dbReference>
<evidence type="ECO:0000313" key="7">
    <source>
        <dbReference type="Proteomes" id="UP000324965"/>
    </source>
</evidence>
<dbReference type="Pfam" id="PF01040">
    <property type="entry name" value="UbiA"/>
    <property type="match status" value="1"/>
</dbReference>
<feature type="transmembrane region" description="Helical" evidence="5">
    <location>
        <begin position="69"/>
        <end position="92"/>
    </location>
</feature>
<proteinExistence type="predicted"/>
<dbReference type="GO" id="GO:0016765">
    <property type="term" value="F:transferase activity, transferring alkyl or aryl (other than methyl) groups"/>
    <property type="evidence" value="ECO:0007669"/>
    <property type="project" value="InterPro"/>
</dbReference>
<protein>
    <submittedName>
        <fullName evidence="6">1,4-dihydroxy-2-naphthoate prenyltransferase</fullName>
    </submittedName>
</protein>
<feature type="transmembrane region" description="Helical" evidence="5">
    <location>
        <begin position="131"/>
        <end position="151"/>
    </location>
</feature>
<gene>
    <name evidence="6" type="ORF">FGF04_38210</name>
</gene>
<dbReference type="AlphaFoldDB" id="A0A5A9ZH48"/>
<dbReference type="RefSeq" id="WP_149515986.1">
    <property type="nucleotide sequence ID" value="NZ_VDFC01000117.1"/>
</dbReference>
<evidence type="ECO:0000313" key="6">
    <source>
        <dbReference type="EMBL" id="KAA0916583.1"/>
    </source>
</evidence>
<feature type="transmembrane region" description="Helical" evidence="5">
    <location>
        <begin position="212"/>
        <end position="230"/>
    </location>
</feature>
<comment type="caution">
    <text evidence="6">The sequence shown here is derived from an EMBL/GenBank/DDBJ whole genome shotgun (WGS) entry which is preliminary data.</text>
</comment>
<feature type="transmembrane region" description="Helical" evidence="5">
    <location>
        <begin position="188"/>
        <end position="205"/>
    </location>
</feature>
<dbReference type="InterPro" id="IPR044878">
    <property type="entry name" value="UbiA_sf"/>
</dbReference>
<evidence type="ECO:0000256" key="4">
    <source>
        <dbReference type="ARBA" id="ARBA00023136"/>
    </source>
</evidence>
<dbReference type="GO" id="GO:0009234">
    <property type="term" value="P:menaquinone biosynthetic process"/>
    <property type="evidence" value="ECO:0007669"/>
    <property type="project" value="UniProtKB-UniPathway"/>
</dbReference>
<dbReference type="EMBL" id="VDFC01000117">
    <property type="protein sequence ID" value="KAA0916583.1"/>
    <property type="molecule type" value="Genomic_DNA"/>
</dbReference>
<keyword evidence="6" id="KW-0808">Transferase</keyword>
<reference evidence="6 7" key="1">
    <citation type="submission" date="2019-05" db="EMBL/GenBank/DDBJ databases">
        <authorList>
            <person name="Hariharan J."/>
            <person name="Choudoir M.J."/>
            <person name="Diebold P."/>
            <person name="Panke-Buisse K."/>
            <person name="Buckley D.H."/>
        </authorList>
    </citation>
    <scope>NUCLEOTIDE SEQUENCE [LARGE SCALE GENOMIC DNA]</scope>
    <source>
        <strain evidence="6 7">SUN51</strain>
    </source>
</reference>
<name>A0A5A9ZH48_9ACTN</name>
<dbReference type="CDD" id="cd13956">
    <property type="entry name" value="PT_UbiA"/>
    <property type="match status" value="1"/>
</dbReference>